<dbReference type="EMBL" id="QGNW01000076">
    <property type="protein sequence ID" value="RVX01308.1"/>
    <property type="molecule type" value="Genomic_DNA"/>
</dbReference>
<comment type="caution">
    <text evidence="1">The sequence shown here is derived from an EMBL/GenBank/DDBJ whole genome shotgun (WGS) entry which is preliminary data.</text>
</comment>
<dbReference type="Proteomes" id="UP000288805">
    <property type="component" value="Unassembled WGS sequence"/>
</dbReference>
<proteinExistence type="predicted"/>
<dbReference type="AlphaFoldDB" id="A0A438IX80"/>
<reference evidence="1 2" key="1">
    <citation type="journal article" date="2018" name="PLoS Genet.">
        <title>Population sequencing reveals clonal diversity and ancestral inbreeding in the grapevine cultivar Chardonnay.</title>
        <authorList>
            <person name="Roach M.J."/>
            <person name="Johnson D.L."/>
            <person name="Bohlmann J."/>
            <person name="van Vuuren H.J."/>
            <person name="Jones S.J."/>
            <person name="Pretorius I.S."/>
            <person name="Schmidt S.A."/>
            <person name="Borneman A.R."/>
        </authorList>
    </citation>
    <scope>NUCLEOTIDE SEQUENCE [LARGE SCALE GENOMIC DNA]</scope>
    <source>
        <strain evidence="2">cv. Chardonnay</strain>
        <tissue evidence="1">Leaf</tissue>
    </source>
</reference>
<protein>
    <submittedName>
        <fullName evidence="1">Uncharacterized protein</fullName>
    </submittedName>
</protein>
<evidence type="ECO:0000313" key="1">
    <source>
        <dbReference type="EMBL" id="RVX01308.1"/>
    </source>
</evidence>
<sequence>MLPITMLVQLTFYRCVSYFETHRVEIRARMATGDVYTTMDAYANIYAPKFNLIPHESYWSYPDFPILHPGLTSMRDKGCLRSSRIRNQMDLKEPSVRVRCALCKIEGHNFHNCPTKDGGYHRMMKPGPLDPTILHGQATHRSSLVWIGVDSKELHCRRCEMIFHHTSVLDGRIIPLLQ</sequence>
<name>A0A438IX80_VITVI</name>
<evidence type="ECO:0000313" key="2">
    <source>
        <dbReference type="Proteomes" id="UP000288805"/>
    </source>
</evidence>
<organism evidence="1 2">
    <name type="scientific">Vitis vinifera</name>
    <name type="common">Grape</name>
    <dbReference type="NCBI Taxonomy" id="29760"/>
    <lineage>
        <taxon>Eukaryota</taxon>
        <taxon>Viridiplantae</taxon>
        <taxon>Streptophyta</taxon>
        <taxon>Embryophyta</taxon>
        <taxon>Tracheophyta</taxon>
        <taxon>Spermatophyta</taxon>
        <taxon>Magnoliopsida</taxon>
        <taxon>eudicotyledons</taxon>
        <taxon>Gunneridae</taxon>
        <taxon>Pentapetalae</taxon>
        <taxon>rosids</taxon>
        <taxon>Vitales</taxon>
        <taxon>Vitaceae</taxon>
        <taxon>Viteae</taxon>
        <taxon>Vitis</taxon>
    </lineage>
</organism>
<gene>
    <name evidence="1" type="ORF">CK203_031275</name>
</gene>
<accession>A0A438IX80</accession>